<keyword evidence="3 5" id="KW-1133">Transmembrane helix</keyword>
<evidence type="ECO:0000259" key="6">
    <source>
        <dbReference type="Pfam" id="PF03151"/>
    </source>
</evidence>
<proteinExistence type="predicted"/>
<evidence type="ECO:0000256" key="4">
    <source>
        <dbReference type="ARBA" id="ARBA00023136"/>
    </source>
</evidence>
<dbReference type="InterPro" id="IPR004853">
    <property type="entry name" value="Sugar_P_trans_dom"/>
</dbReference>
<keyword evidence="2 5" id="KW-0812">Transmembrane</keyword>
<feature type="transmembrane region" description="Helical" evidence="5">
    <location>
        <begin position="120"/>
        <end position="145"/>
    </location>
</feature>
<protein>
    <submittedName>
        <fullName evidence="7">Putative transporter</fullName>
    </submittedName>
</protein>
<dbReference type="EMBL" id="NBIV01000013">
    <property type="protein sequence ID" value="PXF48533.1"/>
    <property type="molecule type" value="Genomic_DNA"/>
</dbReference>
<feature type="transmembrane region" description="Helical" evidence="5">
    <location>
        <begin position="12"/>
        <end position="32"/>
    </location>
</feature>
<feature type="transmembrane region" description="Helical" evidence="5">
    <location>
        <begin position="178"/>
        <end position="197"/>
    </location>
</feature>
<accession>A0A2V3J2G7</accession>
<feature type="domain" description="Sugar phosphate transporter" evidence="6">
    <location>
        <begin position="10"/>
        <end position="194"/>
    </location>
</feature>
<organism evidence="7 8">
    <name type="scientific">Gracilariopsis chorda</name>
    <dbReference type="NCBI Taxonomy" id="448386"/>
    <lineage>
        <taxon>Eukaryota</taxon>
        <taxon>Rhodophyta</taxon>
        <taxon>Florideophyceae</taxon>
        <taxon>Rhodymeniophycidae</taxon>
        <taxon>Gracilariales</taxon>
        <taxon>Gracilariaceae</taxon>
        <taxon>Gracilariopsis</taxon>
    </lineage>
</organism>
<sequence length="233" mass="25234">MIWGLLFGIESFSTNLCLSLVTIASGIALASVGEGHSFILHGFILQLMATALGGLRWAMTHVLLRGKPGASGENAEQHMSPLTATLYTSPTTAACVLPFAIMLEGPSVFKRVQELETRELWIILGTLTLIGSLVFILLISEYWLVNATSSLALSVAGVFKELLTIAGGVVFFKEIMTLLNIIGFFTCQIGILAYVYIRYDPSDGLTSQEEIPSTEIPLTMAEVSDDNEVQQEV</sequence>
<evidence type="ECO:0000256" key="5">
    <source>
        <dbReference type="SAM" id="Phobius"/>
    </source>
</evidence>
<gene>
    <name evidence="7" type="ORF">BWQ96_01702</name>
</gene>
<feature type="transmembrane region" description="Helical" evidence="5">
    <location>
        <begin position="38"/>
        <end position="58"/>
    </location>
</feature>
<evidence type="ECO:0000256" key="2">
    <source>
        <dbReference type="ARBA" id="ARBA00022692"/>
    </source>
</evidence>
<evidence type="ECO:0000256" key="1">
    <source>
        <dbReference type="ARBA" id="ARBA00004141"/>
    </source>
</evidence>
<comment type="subcellular location">
    <subcellularLocation>
        <location evidence="1">Membrane</location>
        <topology evidence="1">Multi-pass membrane protein</topology>
    </subcellularLocation>
</comment>
<evidence type="ECO:0000313" key="7">
    <source>
        <dbReference type="EMBL" id="PXF48533.1"/>
    </source>
</evidence>
<evidence type="ECO:0000313" key="8">
    <source>
        <dbReference type="Proteomes" id="UP000247409"/>
    </source>
</evidence>
<dbReference type="Pfam" id="PF03151">
    <property type="entry name" value="TPT"/>
    <property type="match status" value="1"/>
</dbReference>
<dbReference type="PANTHER" id="PTHR11132">
    <property type="entry name" value="SOLUTE CARRIER FAMILY 35"/>
    <property type="match status" value="1"/>
</dbReference>
<dbReference type="InterPro" id="IPR050186">
    <property type="entry name" value="TPT_transporter"/>
</dbReference>
<dbReference type="Proteomes" id="UP000247409">
    <property type="component" value="Unassembled WGS sequence"/>
</dbReference>
<dbReference type="OrthoDB" id="18894at2759"/>
<name>A0A2V3J2G7_9FLOR</name>
<reference evidence="7 8" key="1">
    <citation type="journal article" date="2018" name="Mol. Biol. Evol.">
        <title>Analysis of the draft genome of the red seaweed Gracilariopsis chorda provides insights into genome size evolution in Rhodophyta.</title>
        <authorList>
            <person name="Lee J."/>
            <person name="Yang E.C."/>
            <person name="Graf L."/>
            <person name="Yang J.H."/>
            <person name="Qiu H."/>
            <person name="Zel Zion U."/>
            <person name="Chan C.X."/>
            <person name="Stephens T.G."/>
            <person name="Weber A.P.M."/>
            <person name="Boo G.H."/>
            <person name="Boo S.M."/>
            <person name="Kim K.M."/>
            <person name="Shin Y."/>
            <person name="Jung M."/>
            <person name="Lee S.J."/>
            <person name="Yim H.S."/>
            <person name="Lee J.H."/>
            <person name="Bhattacharya D."/>
            <person name="Yoon H.S."/>
        </authorList>
    </citation>
    <scope>NUCLEOTIDE SEQUENCE [LARGE SCALE GENOMIC DNA]</scope>
    <source>
        <strain evidence="7 8">SKKU-2015</strain>
        <tissue evidence="7">Whole body</tissue>
    </source>
</reference>
<comment type="caution">
    <text evidence="7">The sequence shown here is derived from an EMBL/GenBank/DDBJ whole genome shotgun (WGS) entry which is preliminary data.</text>
</comment>
<dbReference type="AlphaFoldDB" id="A0A2V3J2G7"/>
<keyword evidence="8" id="KW-1185">Reference proteome</keyword>
<dbReference type="GO" id="GO:0016020">
    <property type="term" value="C:membrane"/>
    <property type="evidence" value="ECO:0007669"/>
    <property type="project" value="UniProtKB-SubCell"/>
</dbReference>
<evidence type="ECO:0000256" key="3">
    <source>
        <dbReference type="ARBA" id="ARBA00022989"/>
    </source>
</evidence>
<keyword evidence="4 5" id="KW-0472">Membrane</keyword>
<feature type="transmembrane region" description="Helical" evidence="5">
    <location>
        <begin position="151"/>
        <end position="171"/>
    </location>
</feature>